<accession>A0ABT8R224</accession>
<reference evidence="3" key="1">
    <citation type="submission" date="2023-07" db="EMBL/GenBank/DDBJ databases">
        <title>The genome sequence of Rhodocytophaga aerolata KACC 12507.</title>
        <authorList>
            <person name="Zhang X."/>
        </authorList>
    </citation>
    <scope>NUCLEOTIDE SEQUENCE</scope>
    <source>
        <strain evidence="3">KACC 12507</strain>
    </source>
</reference>
<dbReference type="SMART" id="SM00448">
    <property type="entry name" value="REC"/>
    <property type="match status" value="1"/>
</dbReference>
<gene>
    <name evidence="3" type="ORF">Q0590_00405</name>
</gene>
<proteinExistence type="predicted"/>
<dbReference type="PROSITE" id="PS50110">
    <property type="entry name" value="RESPONSE_REGULATORY"/>
    <property type="match status" value="1"/>
</dbReference>
<dbReference type="Proteomes" id="UP001168528">
    <property type="component" value="Unassembled WGS sequence"/>
</dbReference>
<dbReference type="EMBL" id="JAUKPO010000001">
    <property type="protein sequence ID" value="MDO1444685.1"/>
    <property type="molecule type" value="Genomic_DNA"/>
</dbReference>
<dbReference type="Pfam" id="PF00072">
    <property type="entry name" value="Response_reg"/>
    <property type="match status" value="1"/>
</dbReference>
<feature type="domain" description="Response regulatory" evidence="2">
    <location>
        <begin position="9"/>
        <end position="139"/>
    </location>
</feature>
<dbReference type="SUPFAM" id="SSF52172">
    <property type="entry name" value="CheY-like"/>
    <property type="match status" value="1"/>
</dbReference>
<organism evidence="3 4">
    <name type="scientific">Rhodocytophaga aerolata</name>
    <dbReference type="NCBI Taxonomy" id="455078"/>
    <lineage>
        <taxon>Bacteria</taxon>
        <taxon>Pseudomonadati</taxon>
        <taxon>Bacteroidota</taxon>
        <taxon>Cytophagia</taxon>
        <taxon>Cytophagales</taxon>
        <taxon>Rhodocytophagaceae</taxon>
        <taxon>Rhodocytophaga</taxon>
    </lineage>
</organism>
<dbReference type="InterPro" id="IPR001789">
    <property type="entry name" value="Sig_transdc_resp-reg_receiver"/>
</dbReference>
<feature type="modified residue" description="4-aspartylphosphate" evidence="1">
    <location>
        <position position="70"/>
    </location>
</feature>
<keyword evidence="4" id="KW-1185">Reference proteome</keyword>
<name>A0ABT8R224_9BACT</name>
<evidence type="ECO:0000256" key="1">
    <source>
        <dbReference type="PROSITE-ProRule" id="PRU00169"/>
    </source>
</evidence>
<keyword evidence="1" id="KW-0597">Phosphoprotein</keyword>
<sequence>MSNIKAFNRVLIIDDDSTSVYLTKITLEEMDLAEQILRAKNGQEGLAQIKQYCLNEQAASIECPDLILLDINMPVMNGFELLDELQQLSQTSHMQIKVVALSTSFNPRDIEKIRSFAITDYLEKPITEDKILSLVHASYRRI</sequence>
<dbReference type="InterPro" id="IPR052893">
    <property type="entry name" value="TCS_response_regulator"/>
</dbReference>
<dbReference type="RefSeq" id="WP_302035489.1">
    <property type="nucleotide sequence ID" value="NZ_JAUKPO010000001.1"/>
</dbReference>
<evidence type="ECO:0000259" key="2">
    <source>
        <dbReference type="PROSITE" id="PS50110"/>
    </source>
</evidence>
<dbReference type="InterPro" id="IPR011006">
    <property type="entry name" value="CheY-like_superfamily"/>
</dbReference>
<evidence type="ECO:0000313" key="4">
    <source>
        <dbReference type="Proteomes" id="UP001168528"/>
    </source>
</evidence>
<dbReference type="Gene3D" id="3.40.50.2300">
    <property type="match status" value="1"/>
</dbReference>
<dbReference type="PANTHER" id="PTHR44520">
    <property type="entry name" value="RESPONSE REGULATOR RCP1-RELATED"/>
    <property type="match status" value="1"/>
</dbReference>
<comment type="caution">
    <text evidence="3">The sequence shown here is derived from an EMBL/GenBank/DDBJ whole genome shotgun (WGS) entry which is preliminary data.</text>
</comment>
<dbReference type="PANTHER" id="PTHR44520:SF2">
    <property type="entry name" value="RESPONSE REGULATOR RCP1"/>
    <property type="match status" value="1"/>
</dbReference>
<evidence type="ECO:0000313" key="3">
    <source>
        <dbReference type="EMBL" id="MDO1444685.1"/>
    </source>
</evidence>
<protein>
    <submittedName>
        <fullName evidence="3">Response regulator</fullName>
    </submittedName>
</protein>